<comment type="caution">
    <text evidence="1">The sequence shown here is derived from an EMBL/GenBank/DDBJ whole genome shotgun (WGS) entry which is preliminary data.</text>
</comment>
<organism evidence="1 2">
    <name type="scientific">Marinibactrum halimedae</name>
    <dbReference type="NCBI Taxonomy" id="1444977"/>
    <lineage>
        <taxon>Bacteria</taxon>
        <taxon>Pseudomonadati</taxon>
        <taxon>Pseudomonadota</taxon>
        <taxon>Gammaproteobacteria</taxon>
        <taxon>Cellvibrionales</taxon>
        <taxon>Cellvibrionaceae</taxon>
        <taxon>Marinibactrum</taxon>
    </lineage>
</organism>
<protein>
    <submittedName>
        <fullName evidence="1">Uncharacterized protein</fullName>
    </submittedName>
</protein>
<gene>
    <name evidence="1" type="ORF">GCM10007877_18650</name>
</gene>
<name>A0AA37WMC9_9GAMM</name>
<evidence type="ECO:0000313" key="1">
    <source>
        <dbReference type="EMBL" id="GLS26150.1"/>
    </source>
</evidence>
<dbReference type="AlphaFoldDB" id="A0AA37WMC9"/>
<proteinExistence type="predicted"/>
<evidence type="ECO:0000313" key="2">
    <source>
        <dbReference type="Proteomes" id="UP001156870"/>
    </source>
</evidence>
<accession>A0AA37WMC9</accession>
<keyword evidence="2" id="KW-1185">Reference proteome</keyword>
<dbReference type="RefSeq" id="WP_284285252.1">
    <property type="nucleotide sequence ID" value="NZ_BSPD01000039.1"/>
</dbReference>
<sequence>MRLNNYQVPNTSLRIRARLNIESQELSGDSSASDTAHKGIKPKVFTASFIVDQKEPDELTEFIRIVEQVSENGEPVVYEIQDATANAMNVRQVIFDGEVSVNEISSERAWQVSFGLREKFSVPEKVEERQAVNPIENAESPTTVPIASVDDSEEVELTSFEKVLQRVENAITPTPDNETA</sequence>
<dbReference type="Pfam" id="PF25759">
    <property type="entry name" value="HP1_ORF34"/>
    <property type="match status" value="1"/>
</dbReference>
<dbReference type="EMBL" id="BSPD01000039">
    <property type="protein sequence ID" value="GLS26150.1"/>
    <property type="molecule type" value="Genomic_DNA"/>
</dbReference>
<dbReference type="Proteomes" id="UP001156870">
    <property type="component" value="Unassembled WGS sequence"/>
</dbReference>
<reference evidence="1 2" key="1">
    <citation type="journal article" date="2014" name="Int. J. Syst. Evol. Microbiol.">
        <title>Complete genome sequence of Corynebacterium casei LMG S-19264T (=DSM 44701T), isolated from a smear-ripened cheese.</title>
        <authorList>
            <consortium name="US DOE Joint Genome Institute (JGI-PGF)"/>
            <person name="Walter F."/>
            <person name="Albersmeier A."/>
            <person name="Kalinowski J."/>
            <person name="Ruckert C."/>
        </authorList>
    </citation>
    <scope>NUCLEOTIDE SEQUENCE [LARGE SCALE GENOMIC DNA]</scope>
    <source>
        <strain evidence="1 2">NBRC 110095</strain>
    </source>
</reference>
<dbReference type="InterPro" id="IPR057869">
    <property type="entry name" value="HP1_YO34"/>
</dbReference>